<protein>
    <submittedName>
        <fullName evidence="3">Fimbrial protein</fullName>
    </submittedName>
</protein>
<gene>
    <name evidence="3" type="ORF">C9E99_15850</name>
</gene>
<sequence length="61" mass="6275">GLGLRPVAPGQVISQGVLADGRVTRLAAAYASAVSDFELRLPAENTPAQWQAGLSVTVTVQ</sequence>
<comment type="similarity">
    <text evidence="2">Belongs to the fimbrial K88 protein family.</text>
</comment>
<dbReference type="GO" id="GO:0007155">
    <property type="term" value="P:cell adhesion"/>
    <property type="evidence" value="ECO:0007669"/>
    <property type="project" value="InterPro"/>
</dbReference>
<keyword evidence="1" id="KW-0732">Signal</keyword>
<dbReference type="Proteomes" id="UP000297949">
    <property type="component" value="Unassembled WGS sequence"/>
</dbReference>
<reference evidence="3 4" key="1">
    <citation type="submission" date="2018-03" db="EMBL/GenBank/DDBJ databases">
        <title>Non-Typhoidal Salmonella genome sequencing and assembly.</title>
        <authorList>
            <person name="Matchawe C."/>
        </authorList>
    </citation>
    <scope>NUCLEOTIDE SEQUENCE [LARGE SCALE GENOMIC DNA]</scope>
    <source>
        <strain evidence="3 4">34de</strain>
    </source>
</reference>
<dbReference type="AlphaFoldDB" id="A0A659PV95"/>
<dbReference type="EMBL" id="PYKD01000158">
    <property type="protein sequence ID" value="TGC77192.1"/>
    <property type="molecule type" value="Genomic_DNA"/>
</dbReference>
<feature type="non-terminal residue" evidence="3">
    <location>
        <position position="1"/>
    </location>
</feature>
<dbReference type="Pfam" id="PF02432">
    <property type="entry name" value="Fimbrial_K88"/>
    <property type="match status" value="1"/>
</dbReference>
<comment type="caution">
    <text evidence="3">The sequence shown here is derived from an EMBL/GenBank/DDBJ whole genome shotgun (WGS) entry which is preliminary data.</text>
</comment>
<accession>A0A659PV95</accession>
<evidence type="ECO:0000313" key="4">
    <source>
        <dbReference type="Proteomes" id="UP000297949"/>
    </source>
</evidence>
<name>A0A659PV95_SALET</name>
<evidence type="ECO:0000313" key="3">
    <source>
        <dbReference type="EMBL" id="TGC77192.1"/>
    </source>
</evidence>
<evidence type="ECO:0000256" key="1">
    <source>
        <dbReference type="ARBA" id="ARBA00022729"/>
    </source>
</evidence>
<organism evidence="3 4">
    <name type="scientific">Salmonella enterica subsp. enterica serovar Poona</name>
    <dbReference type="NCBI Taxonomy" id="436295"/>
    <lineage>
        <taxon>Bacteria</taxon>
        <taxon>Pseudomonadati</taxon>
        <taxon>Pseudomonadota</taxon>
        <taxon>Gammaproteobacteria</taxon>
        <taxon>Enterobacterales</taxon>
        <taxon>Enterobacteriaceae</taxon>
        <taxon>Salmonella</taxon>
    </lineage>
</organism>
<evidence type="ECO:0000256" key="2">
    <source>
        <dbReference type="ARBA" id="ARBA00049989"/>
    </source>
</evidence>
<dbReference type="GO" id="GO:0009289">
    <property type="term" value="C:pilus"/>
    <property type="evidence" value="ECO:0007669"/>
    <property type="project" value="InterPro"/>
</dbReference>
<proteinExistence type="inferred from homology"/>
<dbReference type="InterPro" id="IPR003467">
    <property type="entry name" value="Fimbrial_K88_FaeH"/>
</dbReference>